<dbReference type="eggNOG" id="COG1396">
    <property type="taxonomic scope" value="Bacteria"/>
</dbReference>
<gene>
    <name evidence="2" type="ordered locus">CFU_1976</name>
</gene>
<protein>
    <recommendedName>
        <fullName evidence="1">HNH endonuclease 5 domain-containing protein</fullName>
    </recommendedName>
</protein>
<sequence>MNPIDKARFFYSQNYRKIAGWVLEPGKKIILGDQENQLCRFCGKRAPDTSFRLSAHALPESLGNKSLFSAYECDECNALFGNGIENDFGNWSKPMRTFARIRGKNGILPFRHGDSKAAPCQFEDDPLVAVDLHTREIMLQLRRDAHAPLAVLKAFVKMGLSVLPDSEMPNFAQAVAWIRKRDHLDGFAFPVIHTFAPGLMPNDRISVLLIRRKDGSSAAAYMFFILAYGNEMFQVMLPSPGRDLAPNAISSAESLAPYPFPPPSARFDAPRFQFLDLSGQQLVHGETVSMPMDSDKKEKTFARPALFAGPAAQSAFASDN</sequence>
<reference evidence="2 3" key="5">
    <citation type="journal article" date="2011" name="ISME J.">
        <title>Dual transcriptional profiling of a bacterial/fungal confrontation: Collimonas fungivorans versus Aspergillus niger.</title>
        <authorList>
            <person name="Mela F."/>
            <person name="Fritsche K."/>
            <person name="de Boer W."/>
            <person name="van Veen J.A."/>
            <person name="de Graaff L.H."/>
            <person name="van den Berg M."/>
            <person name="Leveau J.H."/>
        </authorList>
    </citation>
    <scope>NUCLEOTIDE SEQUENCE [LARGE SCALE GENOMIC DNA]</scope>
    <source>
        <strain evidence="2 3">Ter331</strain>
    </source>
</reference>
<proteinExistence type="predicted"/>
<reference evidence="2 3" key="4">
    <citation type="journal article" date="2010" name="Environ. Microbiol.">
        <title>The bacterial genus Collimonas: mycophagy, weathering and other adaptive solutions to life in oligotrophic soil environments.</title>
        <authorList>
            <person name="Leveau J.H."/>
            <person name="Uroz S."/>
            <person name="de Boer W."/>
        </authorList>
    </citation>
    <scope>NUCLEOTIDE SEQUENCE [LARGE SCALE GENOMIC DNA]</scope>
    <source>
        <strain evidence="2 3">Ter331</strain>
    </source>
</reference>
<evidence type="ECO:0000259" key="1">
    <source>
        <dbReference type="Pfam" id="PF14279"/>
    </source>
</evidence>
<reference evidence="2 3" key="2">
    <citation type="journal article" date="2006" name="J. Microbiol. Methods">
        <title>Genomic flank-sequencing of plasposon insertion sites for rapid identification of functional genes.</title>
        <authorList>
            <person name="Leveau J.H."/>
            <person name="Gerards S."/>
            <person name="Fritsche K."/>
            <person name="Zondag G."/>
            <person name="van Veen J.A."/>
        </authorList>
    </citation>
    <scope>NUCLEOTIDE SEQUENCE [LARGE SCALE GENOMIC DNA]</scope>
    <source>
        <strain evidence="2 3">Ter331</strain>
    </source>
</reference>
<reference evidence="2 3" key="1">
    <citation type="journal article" date="2004" name="Environ. Microbiol.">
        <title>Phylogeny-function analysis of (meta)genomic libraries: screening for expression of ribosomal RNA genes by large-insert library fluorescent in situ hybridization (LIL-FISH).</title>
        <authorList>
            <person name="Leveau J.H."/>
            <person name="Gerards S."/>
            <person name="de Boer W."/>
            <person name="van Veen J.A."/>
        </authorList>
    </citation>
    <scope>NUCLEOTIDE SEQUENCE [LARGE SCALE GENOMIC DNA]</scope>
    <source>
        <strain evidence="2 3">Ter331</strain>
    </source>
</reference>
<dbReference type="STRING" id="1005048.CFU_1976"/>
<evidence type="ECO:0000313" key="2">
    <source>
        <dbReference type="EMBL" id="AEK61807.1"/>
    </source>
</evidence>
<dbReference type="InterPro" id="IPR029471">
    <property type="entry name" value="HNH_5"/>
</dbReference>
<dbReference type="EMBL" id="CP002745">
    <property type="protein sequence ID" value="AEK61807.1"/>
    <property type="molecule type" value="Genomic_DNA"/>
</dbReference>
<evidence type="ECO:0000313" key="3">
    <source>
        <dbReference type="Proteomes" id="UP000008392"/>
    </source>
</evidence>
<feature type="domain" description="HNH endonuclease 5" evidence="1">
    <location>
        <begin position="39"/>
        <end position="90"/>
    </location>
</feature>
<accession>G0A8U4</accession>
<name>G0A8U4_COLFT</name>
<dbReference type="RefSeq" id="WP_014005961.1">
    <property type="nucleotide sequence ID" value="NC_015856.1"/>
</dbReference>
<reference evidence="2 3" key="3">
    <citation type="journal article" date="2008" name="FEMS Microbiol. Ecol.">
        <title>Identification and characterization of genes underlying chitinolysis in Collimonas fungivorans Ter331.</title>
        <authorList>
            <person name="Fritsche K."/>
            <person name="de Boer W."/>
            <person name="Gerards S."/>
            <person name="van den Berg M."/>
            <person name="van Veen J.A."/>
            <person name="Leveau J.H."/>
        </authorList>
    </citation>
    <scope>NUCLEOTIDE SEQUENCE [LARGE SCALE GENOMIC DNA]</scope>
    <source>
        <strain evidence="2 3">Ter331</strain>
    </source>
</reference>
<dbReference type="Pfam" id="PF14279">
    <property type="entry name" value="HNH_5"/>
    <property type="match status" value="1"/>
</dbReference>
<organism evidence="2 3">
    <name type="scientific">Collimonas fungivorans (strain Ter331)</name>
    <dbReference type="NCBI Taxonomy" id="1005048"/>
    <lineage>
        <taxon>Bacteria</taxon>
        <taxon>Pseudomonadati</taxon>
        <taxon>Pseudomonadota</taxon>
        <taxon>Betaproteobacteria</taxon>
        <taxon>Burkholderiales</taxon>
        <taxon>Oxalobacteraceae</taxon>
        <taxon>Collimonas</taxon>
    </lineage>
</organism>
<dbReference type="Proteomes" id="UP000008392">
    <property type="component" value="Chromosome"/>
</dbReference>
<reference evidence="3" key="6">
    <citation type="submission" date="2011-05" db="EMBL/GenBank/DDBJ databases">
        <title>Complete sequence of Collimonas fungivorans Ter331.</title>
        <authorList>
            <person name="Leveau J.H."/>
        </authorList>
    </citation>
    <scope>NUCLEOTIDE SEQUENCE [LARGE SCALE GENOMIC DNA]</scope>
    <source>
        <strain evidence="3">Ter331</strain>
    </source>
</reference>
<dbReference type="KEGG" id="cfu:CFU_1976"/>
<dbReference type="HOGENOM" id="CLU_062192_0_0_4"/>
<keyword evidence="3" id="KW-1185">Reference proteome</keyword>
<dbReference type="AlphaFoldDB" id="G0A8U4"/>